<sequence length="101" mass="11233">MKKAITMNDIFSAVYSDGRHLWEATLPEIYANQGDSRVIIRPVIWASCIEPGKLFAVDFIGKRSGVRLGTYPTAKEAQEAANAYGRMKCTDFAAMICRKEA</sequence>
<protein>
    <submittedName>
        <fullName evidence="1">Uncharacterized protein</fullName>
    </submittedName>
</protein>
<comment type="caution">
    <text evidence="1">The sequence shown here is derived from an EMBL/GenBank/DDBJ whole genome shotgun (WGS) entry which is preliminary data.</text>
</comment>
<dbReference type="EMBL" id="JADCKC010000002">
    <property type="protein sequence ID" value="MBE5037276.1"/>
    <property type="molecule type" value="Genomic_DNA"/>
</dbReference>
<organism evidence="1 2">
    <name type="scientific">Gemmiger gallinarum</name>
    <dbReference type="NCBI Taxonomy" id="2779354"/>
    <lineage>
        <taxon>Bacteria</taxon>
        <taxon>Bacillati</taxon>
        <taxon>Bacillota</taxon>
        <taxon>Clostridia</taxon>
        <taxon>Eubacteriales</taxon>
        <taxon>Gemmiger</taxon>
    </lineage>
</organism>
<keyword evidence="2" id="KW-1185">Reference proteome</keyword>
<evidence type="ECO:0000313" key="1">
    <source>
        <dbReference type="EMBL" id="MBE5037276.1"/>
    </source>
</evidence>
<name>A0ABR9R2C9_9FIRM</name>
<gene>
    <name evidence="1" type="ORF">INF35_05730</name>
</gene>
<dbReference type="RefSeq" id="WP_193500570.1">
    <property type="nucleotide sequence ID" value="NZ_JADCKC010000002.1"/>
</dbReference>
<evidence type="ECO:0000313" key="2">
    <source>
        <dbReference type="Proteomes" id="UP000768567"/>
    </source>
</evidence>
<proteinExistence type="predicted"/>
<dbReference type="Proteomes" id="UP000768567">
    <property type="component" value="Unassembled WGS sequence"/>
</dbReference>
<accession>A0ABR9R2C9</accession>
<reference evidence="1 2" key="1">
    <citation type="submission" date="2020-10" db="EMBL/GenBank/DDBJ databases">
        <title>ChiBAC.</title>
        <authorList>
            <person name="Zenner C."/>
            <person name="Hitch T.C.A."/>
            <person name="Clavel T."/>
        </authorList>
    </citation>
    <scope>NUCLEOTIDE SEQUENCE [LARGE SCALE GENOMIC DNA]</scope>
    <source>
        <strain evidence="1 2">DSM 109015</strain>
    </source>
</reference>